<feature type="chain" id="PRO_5046986696" evidence="5">
    <location>
        <begin position="21"/>
        <end position="234"/>
    </location>
</feature>
<dbReference type="EMBL" id="JBEPML010000007">
    <property type="protein sequence ID" value="MET3792245.1"/>
    <property type="molecule type" value="Genomic_DNA"/>
</dbReference>
<keyword evidence="8" id="KW-1185">Reference proteome</keyword>
<accession>A0ABV2MZL7</accession>
<evidence type="ECO:0000256" key="5">
    <source>
        <dbReference type="SAM" id="SignalP"/>
    </source>
</evidence>
<keyword evidence="5" id="KW-0732">Signal</keyword>
<evidence type="ECO:0000256" key="1">
    <source>
        <dbReference type="ARBA" id="ARBA00022617"/>
    </source>
</evidence>
<dbReference type="RefSeq" id="WP_354195048.1">
    <property type="nucleotide sequence ID" value="NZ_JBEPML010000007.1"/>
</dbReference>
<evidence type="ECO:0000259" key="6">
    <source>
        <dbReference type="PROSITE" id="PS51007"/>
    </source>
</evidence>
<dbReference type="PANTHER" id="PTHR35008">
    <property type="entry name" value="BLL4482 PROTEIN-RELATED"/>
    <property type="match status" value="1"/>
</dbReference>
<dbReference type="Pfam" id="PF00034">
    <property type="entry name" value="Cytochrom_C"/>
    <property type="match status" value="1"/>
</dbReference>
<evidence type="ECO:0000313" key="8">
    <source>
        <dbReference type="Proteomes" id="UP001549076"/>
    </source>
</evidence>
<feature type="domain" description="Cytochrome c" evidence="6">
    <location>
        <begin position="66"/>
        <end position="154"/>
    </location>
</feature>
<evidence type="ECO:0000256" key="2">
    <source>
        <dbReference type="ARBA" id="ARBA00022723"/>
    </source>
</evidence>
<dbReference type="PANTHER" id="PTHR35008:SF8">
    <property type="entry name" value="ALCOHOL DEHYDROGENASE CYTOCHROME C SUBUNIT"/>
    <property type="match status" value="1"/>
</dbReference>
<dbReference type="InterPro" id="IPR009056">
    <property type="entry name" value="Cyt_c-like_dom"/>
</dbReference>
<name>A0ABV2MZL7_9HYPH</name>
<reference evidence="7 8" key="1">
    <citation type="submission" date="2024-06" db="EMBL/GenBank/DDBJ databases">
        <title>Genomic Encyclopedia of Type Strains, Phase IV (KMG-IV): sequencing the most valuable type-strain genomes for metagenomic binning, comparative biology and taxonomic classification.</title>
        <authorList>
            <person name="Goeker M."/>
        </authorList>
    </citation>
    <scope>NUCLEOTIDE SEQUENCE [LARGE SCALE GENOMIC DNA]</scope>
    <source>
        <strain evidence="7 8">DSM 27865</strain>
    </source>
</reference>
<organism evidence="7 8">
    <name type="scientific">Aquamicrobium terrae</name>
    <dbReference type="NCBI Taxonomy" id="1324945"/>
    <lineage>
        <taxon>Bacteria</taxon>
        <taxon>Pseudomonadati</taxon>
        <taxon>Pseudomonadota</taxon>
        <taxon>Alphaproteobacteria</taxon>
        <taxon>Hyphomicrobiales</taxon>
        <taxon>Phyllobacteriaceae</taxon>
        <taxon>Aquamicrobium</taxon>
    </lineage>
</organism>
<evidence type="ECO:0000313" key="7">
    <source>
        <dbReference type="EMBL" id="MET3792245.1"/>
    </source>
</evidence>
<dbReference type="PROSITE" id="PS51007">
    <property type="entry name" value="CYTC"/>
    <property type="match status" value="1"/>
</dbReference>
<dbReference type="SUPFAM" id="SSF46626">
    <property type="entry name" value="Cytochrome c"/>
    <property type="match status" value="1"/>
</dbReference>
<gene>
    <name evidence="7" type="ORF">ABID37_002460</name>
</gene>
<protein>
    <submittedName>
        <fullName evidence="7">Cytochrome c</fullName>
    </submittedName>
</protein>
<comment type="caution">
    <text evidence="7">The sequence shown here is derived from an EMBL/GenBank/DDBJ whole genome shotgun (WGS) entry which is preliminary data.</text>
</comment>
<dbReference type="InterPro" id="IPR051459">
    <property type="entry name" value="Cytochrome_c-type_DH"/>
</dbReference>
<proteinExistence type="predicted"/>
<dbReference type="InterPro" id="IPR036909">
    <property type="entry name" value="Cyt_c-like_dom_sf"/>
</dbReference>
<keyword evidence="3 4" id="KW-0408">Iron</keyword>
<sequence length="234" mass="25131">MSRFLKLGFAASLLLGTAAAAIGGQAAAEAPAGGKLGIGRLATPEEVAAWDIDVRPDGQGLPEGRGTAAEGMAVYDENCASCHGDFGEAIDRWPVLAGGQGTLEDERPEKTIGSYWPYLSTVYDYVRRAMPFGNARSLSDDDVYALTAYLLYLNDIVDDEDFELSKENFTSIKLPNVDNFIDDDRESEPHYADKSEPCMSDCKPGKAEITMHAAVLDVTPENADDKDAPQGGID</sequence>
<evidence type="ECO:0000256" key="4">
    <source>
        <dbReference type="PROSITE-ProRule" id="PRU00433"/>
    </source>
</evidence>
<feature type="signal peptide" evidence="5">
    <location>
        <begin position="1"/>
        <end position="20"/>
    </location>
</feature>
<keyword evidence="1 4" id="KW-0349">Heme</keyword>
<keyword evidence="2 4" id="KW-0479">Metal-binding</keyword>
<dbReference type="Proteomes" id="UP001549076">
    <property type="component" value="Unassembled WGS sequence"/>
</dbReference>
<dbReference type="Gene3D" id="1.10.760.10">
    <property type="entry name" value="Cytochrome c-like domain"/>
    <property type="match status" value="1"/>
</dbReference>
<evidence type="ECO:0000256" key="3">
    <source>
        <dbReference type="ARBA" id="ARBA00023004"/>
    </source>
</evidence>